<dbReference type="STRING" id="43265.A0A545VH04"/>
<evidence type="ECO:0000256" key="5">
    <source>
        <dbReference type="ARBA" id="ARBA00022989"/>
    </source>
</evidence>
<feature type="domain" description="Amino acid permease/ SLC12A" evidence="9">
    <location>
        <begin position="54"/>
        <end position="517"/>
    </location>
</feature>
<feature type="transmembrane region" description="Helical" evidence="8">
    <location>
        <begin position="57"/>
        <end position="76"/>
    </location>
</feature>
<keyword evidence="3 8" id="KW-0812">Transmembrane</keyword>
<evidence type="ECO:0000256" key="1">
    <source>
        <dbReference type="ARBA" id="ARBA00004141"/>
    </source>
</evidence>
<dbReference type="GO" id="GO:0016020">
    <property type="term" value="C:membrane"/>
    <property type="evidence" value="ECO:0007669"/>
    <property type="project" value="UniProtKB-SubCell"/>
</dbReference>
<feature type="region of interest" description="Disordered" evidence="7">
    <location>
        <begin position="1"/>
        <end position="35"/>
    </location>
</feature>
<dbReference type="PIRSF" id="PIRSF006060">
    <property type="entry name" value="AA_transporter"/>
    <property type="match status" value="1"/>
</dbReference>
<feature type="transmembrane region" description="Helical" evidence="8">
    <location>
        <begin position="344"/>
        <end position="363"/>
    </location>
</feature>
<comment type="subcellular location">
    <subcellularLocation>
        <location evidence="1">Membrane</location>
        <topology evidence="1">Multi-pass membrane protein</topology>
    </subcellularLocation>
</comment>
<keyword evidence="6 8" id="KW-0472">Membrane</keyword>
<evidence type="ECO:0000256" key="2">
    <source>
        <dbReference type="ARBA" id="ARBA00022448"/>
    </source>
</evidence>
<sequence>MKPDIEAAAADGGGGGGDGGPDDGSIAPSKPVVSDTTQLDMQYGQTRRGLSPRHVQLMAIGGSIGTGLFVGIGGVLSRAGPLSLFLGYLLWGVLYVWPINLCVAEMHAQLPVRGSIFELAARFVDPALGFAMGWTYFYAGVMLVCVEYSAIATVMQYWTTSVNPAAWIVMAMVVCVLLNVAAVRWYGEAEFVMASLKVLLLAGLVLLTLVTMVGGNPDHDAYGFRYWKGGNAMHPYHAAGDLGRFLGFWKVVLYAGFTIAGPDMIALAAGEIQNPRRTIPRVARLIFYRLVGFYVVGVLAVGVICGSRDPRLLGALGDTSAAGAAASPWVIGIQRLRIRGLPHLVNFLILMSGWSCGNAYLYSSSRTLYGLARDGQAPRFLMRCTRAGVPLYCVAVVSAVTCITFLVSSTSAVRVFYWFVDLTTTGLIMTYTMMIVVFLGWHRARRAQGLADAELPYVAPLAPYWPWLALFLGCVALLFIGFDAFAPFSVQGFVTGYFCLPYTAALFVFWKVYKGTKLVRPEEADLTSGKAEADAECAQWEEGGIEENWKRALAAMPWWQRYWEKLW</sequence>
<evidence type="ECO:0000256" key="4">
    <source>
        <dbReference type="ARBA" id="ARBA00022970"/>
    </source>
</evidence>
<feature type="transmembrane region" description="Helical" evidence="8">
    <location>
        <begin position="282"/>
        <end position="304"/>
    </location>
</feature>
<protein>
    <submittedName>
        <fullName evidence="10">Proline transporter</fullName>
    </submittedName>
</protein>
<dbReference type="Proteomes" id="UP000315783">
    <property type="component" value="Unassembled WGS sequence"/>
</dbReference>
<organism evidence="10 11">
    <name type="scientific">Cordyceps javanica</name>
    <dbReference type="NCBI Taxonomy" id="43265"/>
    <lineage>
        <taxon>Eukaryota</taxon>
        <taxon>Fungi</taxon>
        <taxon>Dikarya</taxon>
        <taxon>Ascomycota</taxon>
        <taxon>Pezizomycotina</taxon>
        <taxon>Sordariomycetes</taxon>
        <taxon>Hypocreomycetidae</taxon>
        <taxon>Hypocreales</taxon>
        <taxon>Cordycipitaceae</taxon>
        <taxon>Cordyceps</taxon>
    </lineage>
</organism>
<evidence type="ECO:0000259" key="9">
    <source>
        <dbReference type="Pfam" id="PF00324"/>
    </source>
</evidence>
<feature type="transmembrane region" description="Helical" evidence="8">
    <location>
        <begin position="488"/>
        <end position="510"/>
    </location>
</feature>
<evidence type="ECO:0000256" key="8">
    <source>
        <dbReference type="SAM" id="Phobius"/>
    </source>
</evidence>
<keyword evidence="2" id="KW-0813">Transport</keyword>
<accession>A0A545VH04</accession>
<dbReference type="PANTHER" id="PTHR43341">
    <property type="entry name" value="AMINO ACID PERMEASE"/>
    <property type="match status" value="1"/>
</dbReference>
<evidence type="ECO:0000256" key="3">
    <source>
        <dbReference type="ARBA" id="ARBA00022692"/>
    </source>
</evidence>
<dbReference type="GO" id="GO:0015171">
    <property type="term" value="F:amino acid transmembrane transporter activity"/>
    <property type="evidence" value="ECO:0007669"/>
    <property type="project" value="TreeGrafter"/>
</dbReference>
<keyword evidence="11" id="KW-1185">Reference proteome</keyword>
<dbReference type="InterPro" id="IPR004841">
    <property type="entry name" value="AA-permease/SLC12A_dom"/>
</dbReference>
<dbReference type="Gene3D" id="1.20.1740.10">
    <property type="entry name" value="Amino acid/polyamine transporter I"/>
    <property type="match status" value="1"/>
</dbReference>
<feature type="transmembrane region" description="Helical" evidence="8">
    <location>
        <begin position="198"/>
        <end position="215"/>
    </location>
</feature>
<keyword evidence="5 8" id="KW-1133">Transmembrane helix</keyword>
<keyword evidence="4" id="KW-0029">Amino-acid transport</keyword>
<reference evidence="10 11" key="1">
    <citation type="journal article" date="2019" name="Appl. Microbiol. Biotechnol.">
        <title>Genome sequence of Isaria javanica and comparative genome analysis insights into family S53 peptidase evolution in fungal entomopathogens.</title>
        <authorList>
            <person name="Lin R."/>
            <person name="Zhang X."/>
            <person name="Xin B."/>
            <person name="Zou M."/>
            <person name="Gao Y."/>
            <person name="Qin F."/>
            <person name="Hu Q."/>
            <person name="Xie B."/>
            <person name="Cheng X."/>
        </authorList>
    </citation>
    <scope>NUCLEOTIDE SEQUENCE [LARGE SCALE GENOMIC DNA]</scope>
    <source>
        <strain evidence="10 11">IJ1G</strain>
    </source>
</reference>
<evidence type="ECO:0000313" key="10">
    <source>
        <dbReference type="EMBL" id="TQW00920.1"/>
    </source>
</evidence>
<feature type="transmembrane region" description="Helical" evidence="8">
    <location>
        <begin position="389"/>
        <end position="409"/>
    </location>
</feature>
<feature type="transmembrane region" description="Helical" evidence="8">
    <location>
        <begin position="251"/>
        <end position="270"/>
    </location>
</feature>
<comment type="caution">
    <text evidence="10">The sequence shown here is derived from an EMBL/GenBank/DDBJ whole genome shotgun (WGS) entry which is preliminary data.</text>
</comment>
<feature type="transmembrane region" description="Helical" evidence="8">
    <location>
        <begin position="82"/>
        <end position="103"/>
    </location>
</feature>
<dbReference type="InterPro" id="IPR050524">
    <property type="entry name" value="APC_YAT"/>
</dbReference>
<feature type="transmembrane region" description="Helical" evidence="8">
    <location>
        <begin position="136"/>
        <end position="159"/>
    </location>
</feature>
<dbReference type="FunFam" id="1.20.1740.10:FF:000006">
    <property type="entry name" value="General amino acid permease"/>
    <property type="match status" value="1"/>
</dbReference>
<dbReference type="PANTHER" id="PTHR43341:SF39">
    <property type="entry name" value="AMINO ACID TRANSPORTER (EUROFUNG)-RELATED"/>
    <property type="match status" value="1"/>
</dbReference>
<feature type="transmembrane region" description="Helical" evidence="8">
    <location>
        <begin position="165"/>
        <end position="186"/>
    </location>
</feature>
<evidence type="ECO:0000256" key="7">
    <source>
        <dbReference type="SAM" id="MobiDB-lite"/>
    </source>
</evidence>
<evidence type="ECO:0000256" key="6">
    <source>
        <dbReference type="ARBA" id="ARBA00023136"/>
    </source>
</evidence>
<dbReference type="EMBL" id="SPUK01000001">
    <property type="protein sequence ID" value="TQW00920.1"/>
    <property type="molecule type" value="Genomic_DNA"/>
</dbReference>
<evidence type="ECO:0000313" key="11">
    <source>
        <dbReference type="Proteomes" id="UP000315783"/>
    </source>
</evidence>
<proteinExistence type="predicted"/>
<dbReference type="OrthoDB" id="3900342at2759"/>
<dbReference type="AlphaFoldDB" id="A0A545VH04"/>
<dbReference type="Pfam" id="PF00324">
    <property type="entry name" value="AA_permease"/>
    <property type="match status" value="1"/>
</dbReference>
<name>A0A545VH04_9HYPO</name>
<feature type="transmembrane region" description="Helical" evidence="8">
    <location>
        <begin position="415"/>
        <end position="441"/>
    </location>
</feature>
<gene>
    <name evidence="10" type="ORF">IF1G_00851</name>
</gene>
<feature type="transmembrane region" description="Helical" evidence="8">
    <location>
        <begin position="462"/>
        <end position="482"/>
    </location>
</feature>